<comment type="caution">
    <text evidence="4">The sequence shown here is derived from an EMBL/GenBank/DDBJ whole genome shotgun (WGS) entry which is preliminary data.</text>
</comment>
<dbReference type="InterPro" id="IPR025246">
    <property type="entry name" value="IS30-like_HTH"/>
</dbReference>
<sequence length="255" mass="30076">MTYKQLTEAERYPIFSFKKAGFSQRFIAQSLNRSPSTSSGELKKNQKVKKYCPKQAYLQGFFRRHFAKKVTKVTKEIKKWIKRLICQDLSPEQVVDYLRKYEGTSLHHETIYRLIYKDQMDRGDLWQYLRIASKQYRKRYGCYERGEKIKNKVSINERPEIVDKKARIGDWEGDTIIGKDKKSVLSTLVERKTLYIIIIKLNRKQASEVAEDTMTALYLLKQMAKTMKFDNGLELNNRPRKTHGDKNPNGLFKGI</sequence>
<evidence type="ECO:0000256" key="1">
    <source>
        <dbReference type="ARBA" id="ARBA00023172"/>
    </source>
</evidence>
<feature type="domain" description="Integrase catalytic" evidence="3">
    <location>
        <begin position="155"/>
        <end position="255"/>
    </location>
</feature>
<dbReference type="InterPro" id="IPR009057">
    <property type="entry name" value="Homeodomain-like_sf"/>
</dbReference>
<dbReference type="PANTHER" id="PTHR10948">
    <property type="entry name" value="TRANSPOSASE"/>
    <property type="match status" value="1"/>
</dbReference>
<dbReference type="InterPro" id="IPR051917">
    <property type="entry name" value="Transposase-Integrase"/>
</dbReference>
<organism evidence="4 5">
    <name type="scientific">Photorhabdus tasmaniensis</name>
    <dbReference type="NCBI Taxonomy" id="1004159"/>
    <lineage>
        <taxon>Bacteria</taxon>
        <taxon>Pseudomonadati</taxon>
        <taxon>Pseudomonadota</taxon>
        <taxon>Gammaproteobacteria</taxon>
        <taxon>Enterobacterales</taxon>
        <taxon>Morganellaceae</taxon>
        <taxon>Photorhabdus</taxon>
    </lineage>
</organism>
<accession>A0ABX0GJY6</accession>
<name>A0ABX0GJY6_9GAMM</name>
<dbReference type="Pfam" id="PF13936">
    <property type="entry name" value="HTH_38"/>
    <property type="match status" value="1"/>
</dbReference>
<evidence type="ECO:0000259" key="3">
    <source>
        <dbReference type="PROSITE" id="PS50994"/>
    </source>
</evidence>
<gene>
    <name evidence="4" type="ORF">C5471_12880</name>
</gene>
<protein>
    <submittedName>
        <fullName evidence="4">IS30 family transposase</fullName>
    </submittedName>
</protein>
<dbReference type="PANTHER" id="PTHR10948:SF23">
    <property type="entry name" value="TRANSPOSASE INSI FOR INSERTION SEQUENCE ELEMENT IS30A-RELATED"/>
    <property type="match status" value="1"/>
</dbReference>
<reference evidence="4 5" key="1">
    <citation type="submission" date="2018-02" db="EMBL/GenBank/DDBJ databases">
        <authorList>
            <person name="Machado R.A."/>
        </authorList>
    </citation>
    <scope>NUCLEOTIDE SEQUENCE [LARGE SCALE GENOMIC DNA]</scope>
    <source>
        <strain evidence="4 5">T327</strain>
    </source>
</reference>
<dbReference type="PROSITE" id="PS50994">
    <property type="entry name" value="INTEGRASE"/>
    <property type="match status" value="1"/>
</dbReference>
<dbReference type="RefSeq" id="WP_133814355.1">
    <property type="nucleotide sequence ID" value="NZ_CAWPIF010000024.1"/>
</dbReference>
<evidence type="ECO:0000313" key="5">
    <source>
        <dbReference type="Proteomes" id="UP000697802"/>
    </source>
</evidence>
<dbReference type="Proteomes" id="UP000697802">
    <property type="component" value="Unassembled WGS sequence"/>
</dbReference>
<keyword evidence="1" id="KW-0233">DNA recombination</keyword>
<dbReference type="NCBIfam" id="NF033563">
    <property type="entry name" value="transpos_IS30"/>
    <property type="match status" value="1"/>
</dbReference>
<keyword evidence="5" id="KW-1185">Reference proteome</keyword>
<dbReference type="InterPro" id="IPR001584">
    <property type="entry name" value="Integrase_cat-core"/>
</dbReference>
<dbReference type="EMBL" id="PUJU01000024">
    <property type="protein sequence ID" value="NHB88553.1"/>
    <property type="molecule type" value="Genomic_DNA"/>
</dbReference>
<evidence type="ECO:0000313" key="4">
    <source>
        <dbReference type="EMBL" id="NHB88553.1"/>
    </source>
</evidence>
<feature type="region of interest" description="Disordered" evidence="2">
    <location>
        <begin position="232"/>
        <end position="255"/>
    </location>
</feature>
<dbReference type="SUPFAM" id="SSF46689">
    <property type="entry name" value="Homeodomain-like"/>
    <property type="match status" value="1"/>
</dbReference>
<evidence type="ECO:0000256" key="2">
    <source>
        <dbReference type="SAM" id="MobiDB-lite"/>
    </source>
</evidence>
<dbReference type="InterPro" id="IPR053392">
    <property type="entry name" value="Transposase_IS30-like"/>
</dbReference>
<proteinExistence type="predicted"/>